<dbReference type="AlphaFoldDB" id="A0A401GLR8"/>
<gene>
    <name evidence="2" type="ORF">SCP_0501250</name>
</gene>
<comment type="caution">
    <text evidence="2">The sequence shown here is derived from an EMBL/GenBank/DDBJ whole genome shotgun (WGS) entry which is preliminary data.</text>
</comment>
<dbReference type="InParanoid" id="A0A401GLR8"/>
<feature type="compositionally biased region" description="Acidic residues" evidence="1">
    <location>
        <begin position="703"/>
        <end position="716"/>
    </location>
</feature>
<evidence type="ECO:0000313" key="2">
    <source>
        <dbReference type="EMBL" id="GBE83079.1"/>
    </source>
</evidence>
<sequence>MIKRRVKRAFSELRGVPRFLIHAMDTILDAKLDEPVEPQSAPHNLDDDRTEIFRPYDIKKRRSFVSTLLSTQTRLEKLVFPDATDLPCAPAAASIVAADKKKATDFVAAYEAMCNEPLDMEEAYVLLCLTKGDTAVNPREGHTSEFETILPATTSQIAVAPQPHASYELPTLTTESDFQVTPVVSWEPPADTSCNEPSRSGEATPSLSYAVTPSSSETSLVFPRSVPQPSGFIAPAHDIVHGQVVDQLSQAHLCQEEPTAPYPDAICDLSRDGPKSLPECDSELDIDMSDSFVQEEGQYGAGFVQDATYGSSAALGQTKDFFTMQTPIGYNTWPVQYNGYLYPEMAYLQQQQPLALSTEPSLFTVFAIPAAPVLFTDPALSTISAPAPSMFYHSPPSAFPTNFYGPSPTALDVTSSRCVNYDQDDPMDYHAYDAMDIENWTYDIDMTTTTRSSATTDVMDVDDSGYCALLHSEDIPLSADPYSAGYDNDEEMAEQASEVHPAVVHSITPLSTSVTRNRPQPPRTRRHGRRTVGGNNKGQKLDDLEDYDSDDFAVKLEDQLTEVAEEDVPSPDSINAAETDVPAPDSLNATKTDVPTPDRTDVAEKDVPGVDSTEVPTAIGETDPTQVPLERDLRKEAHSFLDSLGKQMVAAQEVAATETQSNGTVNPTEVEAVVAGSSQESGTNSDHEIMDKATELLSAQREESDDLPDFTEEECEVVLKEDQATEKPQQCSEDGDGNVADDEAIHDEGEQDGDECSDEDDYDSTTEEEDCDEEENNIYDEPDEKEQGQAAPKDVTGGFVLNYYRRGGPVLPAAYMSRPAAKVSTPSVGKGATDELSAMMARMKPV</sequence>
<evidence type="ECO:0000256" key="1">
    <source>
        <dbReference type="SAM" id="MobiDB-lite"/>
    </source>
</evidence>
<protein>
    <submittedName>
        <fullName evidence="2">Uncharacterized protein</fullName>
    </submittedName>
</protein>
<feature type="compositionally biased region" description="Polar residues" evidence="1">
    <location>
        <begin position="657"/>
        <end position="667"/>
    </location>
</feature>
<dbReference type="STRING" id="139825.A0A401GLR8"/>
<feature type="region of interest" description="Disordered" evidence="1">
    <location>
        <begin position="506"/>
        <end position="546"/>
    </location>
</feature>
<name>A0A401GLR8_9APHY</name>
<dbReference type="RefSeq" id="XP_027613992.1">
    <property type="nucleotide sequence ID" value="XM_027758191.1"/>
</dbReference>
<accession>A0A401GLR8</accession>
<dbReference type="Proteomes" id="UP000287166">
    <property type="component" value="Unassembled WGS sequence"/>
</dbReference>
<keyword evidence="3" id="KW-1185">Reference proteome</keyword>
<feature type="region of interest" description="Disordered" evidence="1">
    <location>
        <begin position="654"/>
        <end position="795"/>
    </location>
</feature>
<feature type="region of interest" description="Disordered" evidence="1">
    <location>
        <begin position="186"/>
        <end position="211"/>
    </location>
</feature>
<proteinExistence type="predicted"/>
<feature type="region of interest" description="Disordered" evidence="1">
    <location>
        <begin position="562"/>
        <end position="631"/>
    </location>
</feature>
<dbReference type="GeneID" id="38779996"/>
<feature type="compositionally biased region" description="Acidic residues" evidence="1">
    <location>
        <begin position="733"/>
        <end position="784"/>
    </location>
</feature>
<organism evidence="2 3">
    <name type="scientific">Sparassis crispa</name>
    <dbReference type="NCBI Taxonomy" id="139825"/>
    <lineage>
        <taxon>Eukaryota</taxon>
        <taxon>Fungi</taxon>
        <taxon>Dikarya</taxon>
        <taxon>Basidiomycota</taxon>
        <taxon>Agaricomycotina</taxon>
        <taxon>Agaricomycetes</taxon>
        <taxon>Polyporales</taxon>
        <taxon>Sparassidaceae</taxon>
        <taxon>Sparassis</taxon>
    </lineage>
</organism>
<reference evidence="2 3" key="1">
    <citation type="journal article" date="2018" name="Sci. Rep.">
        <title>Genome sequence of the cauliflower mushroom Sparassis crispa (Hanabiratake) and its association with beneficial usage.</title>
        <authorList>
            <person name="Kiyama R."/>
            <person name="Furutani Y."/>
            <person name="Kawaguchi K."/>
            <person name="Nakanishi T."/>
        </authorList>
    </citation>
    <scope>NUCLEOTIDE SEQUENCE [LARGE SCALE GENOMIC DNA]</scope>
</reference>
<dbReference type="EMBL" id="BFAD01000005">
    <property type="protein sequence ID" value="GBE83079.1"/>
    <property type="molecule type" value="Genomic_DNA"/>
</dbReference>
<feature type="compositionally biased region" description="Basic and acidic residues" evidence="1">
    <location>
        <begin position="685"/>
        <end position="694"/>
    </location>
</feature>
<feature type="compositionally biased region" description="Basic and acidic residues" evidence="1">
    <location>
        <begin position="596"/>
        <end position="608"/>
    </location>
</feature>
<evidence type="ECO:0000313" key="3">
    <source>
        <dbReference type="Proteomes" id="UP000287166"/>
    </source>
</evidence>
<feature type="compositionally biased region" description="Polar residues" evidence="1">
    <location>
        <begin position="192"/>
        <end position="211"/>
    </location>
</feature>